<proteinExistence type="predicted"/>
<evidence type="ECO:0000313" key="1">
    <source>
        <dbReference type="EMBL" id="KAE8972837.1"/>
    </source>
</evidence>
<dbReference type="EMBL" id="QXFV01003934">
    <property type="protein sequence ID" value="KAE8972837.1"/>
    <property type="molecule type" value="Genomic_DNA"/>
</dbReference>
<dbReference type="AlphaFoldDB" id="A0A6A3HTT8"/>
<organism evidence="1 2">
    <name type="scientific">Phytophthora rubi</name>
    <dbReference type="NCBI Taxonomy" id="129364"/>
    <lineage>
        <taxon>Eukaryota</taxon>
        <taxon>Sar</taxon>
        <taxon>Stramenopiles</taxon>
        <taxon>Oomycota</taxon>
        <taxon>Peronosporomycetes</taxon>
        <taxon>Peronosporales</taxon>
        <taxon>Peronosporaceae</taxon>
        <taxon>Phytophthora</taxon>
    </lineage>
</organism>
<protein>
    <submittedName>
        <fullName evidence="1">Uncharacterized protein</fullName>
    </submittedName>
</protein>
<evidence type="ECO:0000313" key="2">
    <source>
        <dbReference type="Proteomes" id="UP000429607"/>
    </source>
</evidence>
<reference evidence="1 2" key="1">
    <citation type="submission" date="2018-09" db="EMBL/GenBank/DDBJ databases">
        <title>Genomic investigation of the strawberry pathogen Phytophthora fragariae indicates pathogenicity is determined by transcriptional variation in three key races.</title>
        <authorList>
            <person name="Adams T.M."/>
            <person name="Armitage A.D."/>
            <person name="Sobczyk M.K."/>
            <person name="Bates H.J."/>
            <person name="Dunwell J.M."/>
            <person name="Nellist C.F."/>
            <person name="Harrison R.J."/>
        </authorList>
    </citation>
    <scope>NUCLEOTIDE SEQUENCE [LARGE SCALE GENOMIC DNA]</scope>
    <source>
        <strain evidence="1 2">SCRP249</strain>
    </source>
</reference>
<accession>A0A6A3HTT8</accession>
<comment type="caution">
    <text evidence="1">The sequence shown here is derived from an EMBL/GenBank/DDBJ whole genome shotgun (WGS) entry which is preliminary data.</text>
</comment>
<dbReference type="Proteomes" id="UP000429607">
    <property type="component" value="Unassembled WGS sequence"/>
</dbReference>
<name>A0A6A3HTT8_9STRA</name>
<sequence length="129" mass="14023">MTRLRQQPLGQDIQALLQGALPVDTNVSRGLPVSPGAIMGKIVFKAADDEAWFKWGKNAILARGGPWLGQAVRARPQHAAHRHANSKLMRVHTTSGTEVVLRDGDYIGYICVNGTTGEAVKARSCRRLP</sequence>
<dbReference type="Gene3D" id="3.50.30.10">
    <property type="entry name" value="Phosphohistidine domain"/>
    <property type="match status" value="1"/>
</dbReference>
<gene>
    <name evidence="1" type="ORF">PR001_g26484</name>
</gene>